<evidence type="ECO:0000313" key="9">
    <source>
        <dbReference type="EMBL" id="TCJ04841.1"/>
    </source>
</evidence>
<accession>A0A4R1B463</accession>
<feature type="domain" description="ABC transmembrane type-1" evidence="8">
    <location>
        <begin position="82"/>
        <end position="272"/>
    </location>
</feature>
<keyword evidence="3" id="KW-1003">Cell membrane</keyword>
<keyword evidence="4 7" id="KW-0812">Transmembrane</keyword>
<evidence type="ECO:0000256" key="4">
    <source>
        <dbReference type="ARBA" id="ARBA00022692"/>
    </source>
</evidence>
<keyword evidence="6 7" id="KW-0472">Membrane</keyword>
<gene>
    <name evidence="9" type="ORF">E0Y62_07730</name>
</gene>
<protein>
    <submittedName>
        <fullName evidence="9">ABC transporter permease</fullName>
    </submittedName>
</protein>
<dbReference type="InterPro" id="IPR050366">
    <property type="entry name" value="BP-dependent_transpt_permease"/>
</dbReference>
<dbReference type="Pfam" id="PF00528">
    <property type="entry name" value="BPD_transp_1"/>
    <property type="match status" value="1"/>
</dbReference>
<dbReference type="GO" id="GO:0055085">
    <property type="term" value="P:transmembrane transport"/>
    <property type="evidence" value="ECO:0007669"/>
    <property type="project" value="InterPro"/>
</dbReference>
<comment type="similarity">
    <text evidence="7">Belongs to the binding-protein-dependent transport system permease family.</text>
</comment>
<evidence type="ECO:0000313" key="10">
    <source>
        <dbReference type="Proteomes" id="UP000293846"/>
    </source>
</evidence>
<keyword evidence="2 7" id="KW-0813">Transport</keyword>
<dbReference type="Proteomes" id="UP000293846">
    <property type="component" value="Unassembled WGS sequence"/>
</dbReference>
<evidence type="ECO:0000256" key="2">
    <source>
        <dbReference type="ARBA" id="ARBA00022448"/>
    </source>
</evidence>
<evidence type="ECO:0000256" key="6">
    <source>
        <dbReference type="ARBA" id="ARBA00023136"/>
    </source>
</evidence>
<dbReference type="PROSITE" id="PS50928">
    <property type="entry name" value="ABC_TM1"/>
    <property type="match status" value="1"/>
</dbReference>
<dbReference type="OrthoDB" id="9797472at2"/>
<dbReference type="InterPro" id="IPR000515">
    <property type="entry name" value="MetI-like"/>
</dbReference>
<dbReference type="PANTHER" id="PTHR43386">
    <property type="entry name" value="OLIGOPEPTIDE TRANSPORT SYSTEM PERMEASE PROTEIN APPC"/>
    <property type="match status" value="1"/>
</dbReference>
<evidence type="ECO:0000259" key="8">
    <source>
        <dbReference type="PROSITE" id="PS50928"/>
    </source>
</evidence>
<feature type="transmembrane region" description="Helical" evidence="7">
    <location>
        <begin position="148"/>
        <end position="168"/>
    </location>
</feature>
<dbReference type="AlphaFoldDB" id="A0A4R1B463"/>
<evidence type="ECO:0000256" key="1">
    <source>
        <dbReference type="ARBA" id="ARBA00004651"/>
    </source>
</evidence>
<comment type="subcellular location">
    <subcellularLocation>
        <location evidence="1 7">Cell membrane</location>
        <topology evidence="1 7">Multi-pass membrane protein</topology>
    </subcellularLocation>
</comment>
<name>A0A4R1B463_9BACI</name>
<dbReference type="PANTHER" id="PTHR43386:SF23">
    <property type="entry name" value="ABC TRANSPORTER"/>
    <property type="match status" value="1"/>
</dbReference>
<evidence type="ECO:0000256" key="5">
    <source>
        <dbReference type="ARBA" id="ARBA00022989"/>
    </source>
</evidence>
<evidence type="ECO:0000256" key="3">
    <source>
        <dbReference type="ARBA" id="ARBA00022475"/>
    </source>
</evidence>
<proteinExistence type="inferred from homology"/>
<comment type="caution">
    <text evidence="9">The sequence shown here is derived from an EMBL/GenBank/DDBJ whole genome shotgun (WGS) entry which is preliminary data.</text>
</comment>
<feature type="transmembrane region" description="Helical" evidence="7">
    <location>
        <begin position="23"/>
        <end position="43"/>
    </location>
</feature>
<dbReference type="InterPro" id="IPR035906">
    <property type="entry name" value="MetI-like_sf"/>
</dbReference>
<dbReference type="Gene3D" id="1.10.3720.10">
    <property type="entry name" value="MetI-like"/>
    <property type="match status" value="1"/>
</dbReference>
<keyword evidence="10" id="KW-1185">Reference proteome</keyword>
<feature type="transmembrane region" description="Helical" evidence="7">
    <location>
        <begin position="188"/>
        <end position="208"/>
    </location>
</feature>
<sequence length="286" mass="31499">MKEETTYKQLPSQHKNNLRKKTIFLIVFALVILLSASIAGIFIKPANLITDFTSKNLAPNFAHPFGTDWLGRDMFLRTIKGLSLSIFIGMFACAIGIVIAVILGLMSATMGKKVDAVICFLIDLFLSTPHILMIIIICFAVGGGLKGVIIGIAVTHWASLARLVRAEVKQLLAQEYVHIARQLGKSRFYIAVHHIFPPLLPLLLVGFISTFPHALLHEASITFLGFGLPPHEPAIGIILSESMKYLAAGYWWLAALPGLSLLFIVLLFDVLGENIKKLIHPKMIHS</sequence>
<organism evidence="9 10">
    <name type="scientific">Cytobacillus praedii</name>
    <dbReference type="NCBI Taxonomy" id="1742358"/>
    <lineage>
        <taxon>Bacteria</taxon>
        <taxon>Bacillati</taxon>
        <taxon>Bacillota</taxon>
        <taxon>Bacilli</taxon>
        <taxon>Bacillales</taxon>
        <taxon>Bacillaceae</taxon>
        <taxon>Cytobacillus</taxon>
    </lineage>
</organism>
<feature type="transmembrane region" description="Helical" evidence="7">
    <location>
        <begin position="250"/>
        <end position="272"/>
    </location>
</feature>
<dbReference type="EMBL" id="SJTH01000007">
    <property type="protein sequence ID" value="TCJ04841.1"/>
    <property type="molecule type" value="Genomic_DNA"/>
</dbReference>
<keyword evidence="5 7" id="KW-1133">Transmembrane helix</keyword>
<dbReference type="GO" id="GO:0005886">
    <property type="term" value="C:plasma membrane"/>
    <property type="evidence" value="ECO:0007669"/>
    <property type="project" value="UniProtKB-SubCell"/>
</dbReference>
<dbReference type="SUPFAM" id="SSF161098">
    <property type="entry name" value="MetI-like"/>
    <property type="match status" value="1"/>
</dbReference>
<feature type="transmembrane region" description="Helical" evidence="7">
    <location>
        <begin position="117"/>
        <end position="142"/>
    </location>
</feature>
<evidence type="ECO:0000256" key="7">
    <source>
        <dbReference type="RuleBase" id="RU363032"/>
    </source>
</evidence>
<reference evidence="9 10" key="1">
    <citation type="submission" date="2019-03" db="EMBL/GenBank/DDBJ databases">
        <authorList>
            <person name="Jensen L."/>
            <person name="Storgaard J."/>
            <person name="Sulaj E."/>
            <person name="Schramm A."/>
            <person name="Marshall I.P.G."/>
        </authorList>
    </citation>
    <scope>NUCLEOTIDE SEQUENCE [LARGE SCALE GENOMIC DNA]</scope>
    <source>
        <strain evidence="9 10">2017H2G3</strain>
    </source>
</reference>
<feature type="transmembrane region" description="Helical" evidence="7">
    <location>
        <begin position="82"/>
        <end position="105"/>
    </location>
</feature>
<dbReference type="CDD" id="cd06261">
    <property type="entry name" value="TM_PBP2"/>
    <property type="match status" value="1"/>
</dbReference>